<dbReference type="KEGG" id="pya:PYCH_09930"/>
<dbReference type="SUPFAM" id="SSF46785">
    <property type="entry name" value="Winged helix' DNA-binding domain"/>
    <property type="match status" value="1"/>
</dbReference>
<dbReference type="Proteomes" id="UP000008386">
    <property type="component" value="Chromosome"/>
</dbReference>
<feature type="domain" description="Transcription regulator PadR N-terminal" evidence="1">
    <location>
        <begin position="29"/>
        <end position="102"/>
    </location>
</feature>
<dbReference type="PANTHER" id="PTHR33169">
    <property type="entry name" value="PADR-FAMILY TRANSCRIPTIONAL REGULATOR"/>
    <property type="match status" value="1"/>
</dbReference>
<dbReference type="InterPro" id="IPR052509">
    <property type="entry name" value="Metal_resp_DNA-bind_regulator"/>
</dbReference>
<proteinExistence type="predicted"/>
<sequence length="127" mass="14641">MKDLPGVEKEKALKKFRRELRAGLYSYLILSILEKKGELHGYAIRKELEDLSSGELVPSEGALYDILKSLKKLGLVENFWAEIGGRPRKYYRLTPLGQEVIREVRAEIEEIKRTLERLEDPRAASNI</sequence>
<dbReference type="InterPro" id="IPR005149">
    <property type="entry name" value="Tscrpt_reg_PadR_N"/>
</dbReference>
<organism evidence="2 3">
    <name type="scientific">Pyrococcus yayanosii (strain CH1 / JCM 16557)</name>
    <dbReference type="NCBI Taxonomy" id="529709"/>
    <lineage>
        <taxon>Archaea</taxon>
        <taxon>Methanobacteriati</taxon>
        <taxon>Methanobacteriota</taxon>
        <taxon>Thermococci</taxon>
        <taxon>Thermococcales</taxon>
        <taxon>Thermococcaceae</taxon>
        <taxon>Pyrococcus</taxon>
    </lineage>
</organism>
<dbReference type="EMBL" id="CP002779">
    <property type="protein sequence ID" value="AEH24676.1"/>
    <property type="molecule type" value="Genomic_DNA"/>
</dbReference>
<dbReference type="HOGENOM" id="CLU_063440_3_3_2"/>
<evidence type="ECO:0000259" key="1">
    <source>
        <dbReference type="Pfam" id="PF03551"/>
    </source>
</evidence>
<dbReference type="AlphaFoldDB" id="F8AEJ7"/>
<gene>
    <name evidence="2" type="ordered locus">PYCH_09930</name>
</gene>
<keyword evidence="3" id="KW-1185">Reference proteome</keyword>
<protein>
    <submittedName>
        <fullName evidence="2">Transcriptional regulator, PadR family protein</fullName>
    </submittedName>
</protein>
<dbReference type="STRING" id="529709.PYCH_09930"/>
<name>F8AEJ7_PYRYC</name>
<dbReference type="PANTHER" id="PTHR33169:SF14">
    <property type="entry name" value="TRANSCRIPTIONAL REGULATOR RV3488"/>
    <property type="match status" value="1"/>
</dbReference>
<evidence type="ECO:0000313" key="2">
    <source>
        <dbReference type="EMBL" id="AEH24676.1"/>
    </source>
</evidence>
<dbReference type="InterPro" id="IPR036390">
    <property type="entry name" value="WH_DNA-bd_sf"/>
</dbReference>
<dbReference type="eggNOG" id="arCOG00001">
    <property type="taxonomic scope" value="Archaea"/>
</dbReference>
<evidence type="ECO:0000313" key="3">
    <source>
        <dbReference type="Proteomes" id="UP000008386"/>
    </source>
</evidence>
<dbReference type="Pfam" id="PF03551">
    <property type="entry name" value="PadR"/>
    <property type="match status" value="1"/>
</dbReference>
<dbReference type="Gene3D" id="1.10.10.10">
    <property type="entry name" value="Winged helix-like DNA-binding domain superfamily/Winged helix DNA-binding domain"/>
    <property type="match status" value="1"/>
</dbReference>
<dbReference type="InterPro" id="IPR036388">
    <property type="entry name" value="WH-like_DNA-bd_sf"/>
</dbReference>
<reference evidence="2 3" key="1">
    <citation type="journal article" date="2011" name="J. Bacteriol.">
        <title>Complete genome sequence of the obligate piezophilic hyperthermophilic archaeon Pyrococcus yayanosii CH1.</title>
        <authorList>
            <person name="Jun X."/>
            <person name="Lupeng L."/>
            <person name="Minjuan X."/>
            <person name="Oger P."/>
            <person name="Fengping W."/>
            <person name="Jebbar M."/>
            <person name="Xiang X."/>
        </authorList>
    </citation>
    <scope>NUCLEOTIDE SEQUENCE [LARGE SCALE GENOMIC DNA]</scope>
    <source>
        <strain evidence="3">CH1 / JCM 16557</strain>
    </source>
</reference>
<accession>F8AEJ7</accession>